<evidence type="ECO:0000313" key="1">
    <source>
        <dbReference type="EMBL" id="GAA1221476.1"/>
    </source>
</evidence>
<name>A0ABN1VSA2_9ACTN</name>
<reference evidence="1 2" key="1">
    <citation type="journal article" date="2019" name="Int. J. Syst. Evol. Microbiol.">
        <title>The Global Catalogue of Microorganisms (GCM) 10K type strain sequencing project: providing services to taxonomists for standard genome sequencing and annotation.</title>
        <authorList>
            <consortium name="The Broad Institute Genomics Platform"/>
            <consortium name="The Broad Institute Genome Sequencing Center for Infectious Disease"/>
            <person name="Wu L."/>
            <person name="Ma J."/>
        </authorList>
    </citation>
    <scope>NUCLEOTIDE SEQUENCE [LARGE SCALE GENOMIC DNA]</scope>
    <source>
        <strain evidence="1 2">JCM 13004</strain>
    </source>
</reference>
<dbReference type="EMBL" id="BAAALF010000009">
    <property type="protein sequence ID" value="GAA1221476.1"/>
    <property type="molecule type" value="Genomic_DNA"/>
</dbReference>
<keyword evidence="2" id="KW-1185">Reference proteome</keyword>
<accession>A0ABN1VSA2</accession>
<sequence length="231" mass="25770">MESYTPVQPNIPNLIDLFENSGFVAGLRKWIKENVALNPVAASAQYAQASAQVVYTQNQLVSINGDPINLNLHGISIMGQEFKQAPWNKPINDFLARFKGSEQFKAAEKEREYVALVAKVDRTELGVSRLQDSWFKGRSELTEKLSKKLPKATAQELYMTKEAARVDLLKKADLVRVVELETRLKLAAEAIQHRVGAAGSPATGDHEDLARTRQDVDHLRTAVRELAEAFD</sequence>
<gene>
    <name evidence="1" type="ORF">GCM10009665_09610</name>
</gene>
<organism evidence="1 2">
    <name type="scientific">Kitasatospora nipponensis</name>
    <dbReference type="NCBI Taxonomy" id="258049"/>
    <lineage>
        <taxon>Bacteria</taxon>
        <taxon>Bacillati</taxon>
        <taxon>Actinomycetota</taxon>
        <taxon>Actinomycetes</taxon>
        <taxon>Kitasatosporales</taxon>
        <taxon>Streptomycetaceae</taxon>
        <taxon>Kitasatospora</taxon>
    </lineage>
</organism>
<proteinExistence type="predicted"/>
<evidence type="ECO:0000313" key="2">
    <source>
        <dbReference type="Proteomes" id="UP001500037"/>
    </source>
</evidence>
<dbReference type="Proteomes" id="UP001500037">
    <property type="component" value="Unassembled WGS sequence"/>
</dbReference>
<dbReference type="RefSeq" id="WP_344439544.1">
    <property type="nucleotide sequence ID" value="NZ_BAAALF010000009.1"/>
</dbReference>
<comment type="caution">
    <text evidence="1">The sequence shown here is derived from an EMBL/GenBank/DDBJ whole genome shotgun (WGS) entry which is preliminary data.</text>
</comment>
<protein>
    <submittedName>
        <fullName evidence="1">Uncharacterized protein</fullName>
    </submittedName>
</protein>